<evidence type="ECO:0000313" key="1">
    <source>
        <dbReference type="EMBL" id="KAF3531450.1"/>
    </source>
</evidence>
<organism evidence="1 2">
    <name type="scientific">Brassica cretica</name>
    <name type="common">Mustard</name>
    <dbReference type="NCBI Taxonomy" id="69181"/>
    <lineage>
        <taxon>Eukaryota</taxon>
        <taxon>Viridiplantae</taxon>
        <taxon>Streptophyta</taxon>
        <taxon>Embryophyta</taxon>
        <taxon>Tracheophyta</taxon>
        <taxon>Spermatophyta</taxon>
        <taxon>Magnoliopsida</taxon>
        <taxon>eudicotyledons</taxon>
        <taxon>Gunneridae</taxon>
        <taxon>Pentapetalae</taxon>
        <taxon>rosids</taxon>
        <taxon>malvids</taxon>
        <taxon>Brassicales</taxon>
        <taxon>Brassicaceae</taxon>
        <taxon>Brassiceae</taxon>
        <taxon>Brassica</taxon>
    </lineage>
</organism>
<proteinExistence type="predicted"/>
<keyword evidence="2" id="KW-1185">Reference proteome</keyword>
<protein>
    <submittedName>
        <fullName evidence="1">Uncharacterized protein</fullName>
    </submittedName>
</protein>
<reference evidence="1 2" key="1">
    <citation type="journal article" date="2020" name="BMC Genomics">
        <title>Intraspecific diversification of the crop wild relative Brassica cretica Lam. using demographic model selection.</title>
        <authorList>
            <person name="Kioukis A."/>
            <person name="Michalopoulou V.A."/>
            <person name="Briers L."/>
            <person name="Pirintsos S."/>
            <person name="Studholme D.J."/>
            <person name="Pavlidis P."/>
            <person name="Sarris P.F."/>
        </authorList>
    </citation>
    <scope>NUCLEOTIDE SEQUENCE [LARGE SCALE GENOMIC DNA]</scope>
    <source>
        <strain evidence="2">cv. PFS-1207/04</strain>
    </source>
</reference>
<dbReference type="Proteomes" id="UP000266723">
    <property type="component" value="Unassembled WGS sequence"/>
</dbReference>
<evidence type="ECO:0000313" key="2">
    <source>
        <dbReference type="Proteomes" id="UP000266723"/>
    </source>
</evidence>
<dbReference type="EMBL" id="QGKV02001507">
    <property type="protein sequence ID" value="KAF3531450.1"/>
    <property type="molecule type" value="Genomic_DNA"/>
</dbReference>
<comment type="caution">
    <text evidence="1">The sequence shown here is derived from an EMBL/GenBank/DDBJ whole genome shotgun (WGS) entry which is preliminary data.</text>
</comment>
<name>A0ABQ7BH16_BRACR</name>
<gene>
    <name evidence="1" type="ORF">DY000_02038727</name>
</gene>
<sequence length="103" mass="11235">MGLSLSCCLRDPLVFFLELAELDCRLVRREPSDVVWMAGGLRFGASRGCVRSSIDGGGAVHSRAGDRGDMDIGGGVDGVRWKIEEESCGGREESDERDRWVCV</sequence>
<accession>A0ABQ7BH16</accession>